<dbReference type="InterPro" id="IPR012338">
    <property type="entry name" value="Beta-lactam/transpept-like"/>
</dbReference>
<dbReference type="GO" id="GO:0016787">
    <property type="term" value="F:hydrolase activity"/>
    <property type="evidence" value="ECO:0007669"/>
    <property type="project" value="UniProtKB-KW"/>
</dbReference>
<evidence type="ECO:0000259" key="2">
    <source>
        <dbReference type="Pfam" id="PF00144"/>
    </source>
</evidence>
<keyword evidence="1" id="KW-0732">Signal</keyword>
<organism evidence="3 4">
    <name type="scientific">Parasphingorhabdus halotolerans</name>
    <dbReference type="NCBI Taxonomy" id="2725558"/>
    <lineage>
        <taxon>Bacteria</taxon>
        <taxon>Pseudomonadati</taxon>
        <taxon>Pseudomonadota</taxon>
        <taxon>Alphaproteobacteria</taxon>
        <taxon>Sphingomonadales</taxon>
        <taxon>Sphingomonadaceae</taxon>
        <taxon>Parasphingorhabdus</taxon>
    </lineage>
</organism>
<dbReference type="Proteomes" id="UP000501600">
    <property type="component" value="Chromosome"/>
</dbReference>
<dbReference type="InterPro" id="IPR050789">
    <property type="entry name" value="Diverse_Enzym_Activities"/>
</dbReference>
<protein>
    <submittedName>
        <fullName evidence="3">Serine hydrolase</fullName>
    </submittedName>
</protein>
<evidence type="ECO:0000313" key="4">
    <source>
        <dbReference type="Proteomes" id="UP000501600"/>
    </source>
</evidence>
<sequence length="382" mass="42057">MAMHKMKFIPVVAMAIALASCGSGRTVDAPPQKSAEELAYISDDSPIKKARLDLAISPLFDDPAMAETRALLVMHRGKIIAERYGEGYDADTRFISWSMAKSFTGTLIGFLVSDGRLVLDDPAPVPAWQRSGDPRGDITLRQLLHMSSGLDHTEVGEEGGKTLYEADTQRMLFLDGSADMAGYAEARTLEAQPGEKFEYSTATSMILADIITRTLTKSTNPEVRRKITSRFIRGRLLEPLDMESTFFEFDANGTFLGGSIIQSTARDYAKFGEFLRHNGARKGAQHLPVSWVKFMKTSSENDPAYGGHIWLNKRRPEGRNQVLFPDNGPETIFAALGHLGQQIVVSPEQKLTVVRLGKTQDDVLGPMSAQIGKVMALFPIEN</sequence>
<dbReference type="SUPFAM" id="SSF56601">
    <property type="entry name" value="beta-lactamase/transpeptidase-like"/>
    <property type="match status" value="1"/>
</dbReference>
<evidence type="ECO:0000313" key="3">
    <source>
        <dbReference type="EMBL" id="QJB69524.1"/>
    </source>
</evidence>
<proteinExistence type="predicted"/>
<evidence type="ECO:0000256" key="1">
    <source>
        <dbReference type="SAM" id="SignalP"/>
    </source>
</evidence>
<dbReference type="PANTHER" id="PTHR43283">
    <property type="entry name" value="BETA-LACTAMASE-RELATED"/>
    <property type="match status" value="1"/>
</dbReference>
<dbReference type="PROSITE" id="PS51257">
    <property type="entry name" value="PROKAR_LIPOPROTEIN"/>
    <property type="match status" value="1"/>
</dbReference>
<dbReference type="Pfam" id="PF00144">
    <property type="entry name" value="Beta-lactamase"/>
    <property type="match status" value="1"/>
</dbReference>
<reference evidence="3 4" key="1">
    <citation type="submission" date="2020-04" db="EMBL/GenBank/DDBJ databases">
        <title>Genome sequence for Sphingorhabdus sp. strain M1.</title>
        <authorList>
            <person name="Park S.-J."/>
        </authorList>
    </citation>
    <scope>NUCLEOTIDE SEQUENCE [LARGE SCALE GENOMIC DNA]</scope>
    <source>
        <strain evidence="3 4">JK6</strain>
    </source>
</reference>
<dbReference type="AlphaFoldDB" id="A0A6H2DME6"/>
<dbReference type="InterPro" id="IPR001466">
    <property type="entry name" value="Beta-lactam-related"/>
</dbReference>
<dbReference type="EMBL" id="CP051217">
    <property type="protein sequence ID" value="QJB69524.1"/>
    <property type="molecule type" value="Genomic_DNA"/>
</dbReference>
<dbReference type="Gene3D" id="3.40.710.10">
    <property type="entry name" value="DD-peptidase/beta-lactamase superfamily"/>
    <property type="match status" value="1"/>
</dbReference>
<keyword evidence="4" id="KW-1185">Reference proteome</keyword>
<dbReference type="KEGG" id="phao:HF685_09735"/>
<accession>A0A6H2DME6</accession>
<feature type="signal peptide" evidence="1">
    <location>
        <begin position="1"/>
        <end position="19"/>
    </location>
</feature>
<name>A0A6H2DME6_9SPHN</name>
<feature type="chain" id="PRO_5026114243" evidence="1">
    <location>
        <begin position="20"/>
        <end position="382"/>
    </location>
</feature>
<gene>
    <name evidence="3" type="ORF">HF685_09735</name>
</gene>
<dbReference type="PANTHER" id="PTHR43283:SF7">
    <property type="entry name" value="BETA-LACTAMASE-RELATED DOMAIN-CONTAINING PROTEIN"/>
    <property type="match status" value="1"/>
</dbReference>
<feature type="domain" description="Beta-lactamase-related" evidence="2">
    <location>
        <begin position="70"/>
        <end position="359"/>
    </location>
</feature>
<keyword evidence="3" id="KW-0378">Hydrolase</keyword>